<name>A0A7I4XSL8_HAECO</name>
<keyword evidence="1" id="KW-1185">Reference proteome</keyword>
<organism evidence="1 2">
    <name type="scientific">Haemonchus contortus</name>
    <name type="common">Barber pole worm</name>
    <dbReference type="NCBI Taxonomy" id="6289"/>
    <lineage>
        <taxon>Eukaryota</taxon>
        <taxon>Metazoa</taxon>
        <taxon>Ecdysozoa</taxon>
        <taxon>Nematoda</taxon>
        <taxon>Chromadorea</taxon>
        <taxon>Rhabditida</taxon>
        <taxon>Rhabditina</taxon>
        <taxon>Rhabditomorpha</taxon>
        <taxon>Strongyloidea</taxon>
        <taxon>Trichostrongylidae</taxon>
        <taxon>Haemonchus</taxon>
    </lineage>
</organism>
<proteinExistence type="predicted"/>
<evidence type="ECO:0000313" key="2">
    <source>
        <dbReference type="WBParaSite" id="HCON_00000630-00001"/>
    </source>
</evidence>
<sequence>VAFTRPLISSRTLEELLVLILAVIDIDINDFLRSSCLPLAIIRSLAECRAASNSCSRRCPVQRLWALSHNALQSCDFAYAASGRCSCQNHCSTIGSYASRRDSRRDS</sequence>
<accession>A0A7I4XSL8</accession>
<protein>
    <submittedName>
        <fullName evidence="2">Secreted protein</fullName>
    </submittedName>
</protein>
<dbReference type="Proteomes" id="UP000025227">
    <property type="component" value="Unplaced"/>
</dbReference>
<evidence type="ECO:0000313" key="1">
    <source>
        <dbReference type="Proteomes" id="UP000025227"/>
    </source>
</evidence>
<reference evidence="2" key="1">
    <citation type="submission" date="2020-12" db="UniProtKB">
        <authorList>
            <consortium name="WormBaseParasite"/>
        </authorList>
    </citation>
    <scope>IDENTIFICATION</scope>
    <source>
        <strain evidence="2">MHco3</strain>
    </source>
</reference>
<dbReference type="AlphaFoldDB" id="A0A7I4XSL8"/>
<dbReference type="WBParaSite" id="HCON_00000630-00001">
    <property type="protein sequence ID" value="HCON_00000630-00001"/>
    <property type="gene ID" value="HCON_00000630"/>
</dbReference>